<protein>
    <recommendedName>
        <fullName evidence="5">FAD-binding PCMH-type domain-containing protein</fullName>
    </recommendedName>
</protein>
<dbReference type="InterPro" id="IPR050416">
    <property type="entry name" value="FAD-linked_Oxidoreductase"/>
</dbReference>
<keyword evidence="3" id="KW-0274">FAD</keyword>
<dbReference type="SUPFAM" id="SSF56176">
    <property type="entry name" value="FAD-binding/transporter-associated domain-like"/>
    <property type="match status" value="1"/>
</dbReference>
<keyword evidence="7" id="KW-1185">Reference proteome</keyword>
<dbReference type="Proteomes" id="UP001174934">
    <property type="component" value="Unassembled WGS sequence"/>
</dbReference>
<dbReference type="PROSITE" id="PS51387">
    <property type="entry name" value="FAD_PCMH"/>
    <property type="match status" value="1"/>
</dbReference>
<evidence type="ECO:0000256" key="2">
    <source>
        <dbReference type="ARBA" id="ARBA00022630"/>
    </source>
</evidence>
<reference evidence="6" key="1">
    <citation type="submission" date="2023-06" db="EMBL/GenBank/DDBJ databases">
        <title>Genome-scale phylogeny and comparative genomics of the fungal order Sordariales.</title>
        <authorList>
            <consortium name="Lawrence Berkeley National Laboratory"/>
            <person name="Hensen N."/>
            <person name="Bonometti L."/>
            <person name="Westerberg I."/>
            <person name="Brannstrom I.O."/>
            <person name="Guillou S."/>
            <person name="Cros-Aarteil S."/>
            <person name="Calhoun S."/>
            <person name="Haridas S."/>
            <person name="Kuo A."/>
            <person name="Mondo S."/>
            <person name="Pangilinan J."/>
            <person name="Riley R."/>
            <person name="LaButti K."/>
            <person name="Andreopoulos B."/>
            <person name="Lipzen A."/>
            <person name="Chen C."/>
            <person name="Yanf M."/>
            <person name="Daum C."/>
            <person name="Ng V."/>
            <person name="Clum A."/>
            <person name="Steindorff A."/>
            <person name="Ohm R."/>
            <person name="Martin F."/>
            <person name="Silar P."/>
            <person name="Natvig D."/>
            <person name="Lalanne C."/>
            <person name="Gautier V."/>
            <person name="Ament-velasquez S.L."/>
            <person name="Kruys A."/>
            <person name="Hutchinson M.I."/>
            <person name="Powell A.J."/>
            <person name="Barry K."/>
            <person name="Miller A.N."/>
            <person name="Grigoriev I.V."/>
            <person name="Debuchy R."/>
            <person name="Gladieux P."/>
            <person name="Thoren M.H."/>
            <person name="Johannesson H."/>
        </authorList>
    </citation>
    <scope>NUCLEOTIDE SEQUENCE</scope>
    <source>
        <strain evidence="6">SMH3391-2</strain>
    </source>
</reference>
<comment type="similarity">
    <text evidence="1">Belongs to the oxygen-dependent FAD-linked oxidoreductase family.</text>
</comment>
<dbReference type="PANTHER" id="PTHR42973">
    <property type="entry name" value="BINDING OXIDOREDUCTASE, PUTATIVE (AFU_ORTHOLOGUE AFUA_1G17690)-RELATED"/>
    <property type="match status" value="1"/>
</dbReference>
<organism evidence="6 7">
    <name type="scientific">Bombardia bombarda</name>
    <dbReference type="NCBI Taxonomy" id="252184"/>
    <lineage>
        <taxon>Eukaryota</taxon>
        <taxon>Fungi</taxon>
        <taxon>Dikarya</taxon>
        <taxon>Ascomycota</taxon>
        <taxon>Pezizomycotina</taxon>
        <taxon>Sordariomycetes</taxon>
        <taxon>Sordariomycetidae</taxon>
        <taxon>Sordariales</taxon>
        <taxon>Lasiosphaeriaceae</taxon>
        <taxon>Bombardia</taxon>
    </lineage>
</organism>
<evidence type="ECO:0000256" key="1">
    <source>
        <dbReference type="ARBA" id="ARBA00005466"/>
    </source>
</evidence>
<keyword evidence="4" id="KW-0560">Oxidoreductase</keyword>
<dbReference type="GO" id="GO:0016491">
    <property type="term" value="F:oxidoreductase activity"/>
    <property type="evidence" value="ECO:0007669"/>
    <property type="project" value="UniProtKB-KW"/>
</dbReference>
<accession>A0AA39WH32</accession>
<evidence type="ECO:0000256" key="4">
    <source>
        <dbReference type="ARBA" id="ARBA00023002"/>
    </source>
</evidence>
<dbReference type="Gene3D" id="3.30.465.10">
    <property type="match status" value="1"/>
</dbReference>
<evidence type="ECO:0000313" key="6">
    <source>
        <dbReference type="EMBL" id="KAK0615283.1"/>
    </source>
</evidence>
<dbReference type="EMBL" id="JAULSR010000007">
    <property type="protein sequence ID" value="KAK0615283.1"/>
    <property type="molecule type" value="Genomic_DNA"/>
</dbReference>
<keyword evidence="2" id="KW-0285">Flavoprotein</keyword>
<dbReference type="InterPro" id="IPR006094">
    <property type="entry name" value="Oxid_FAD_bind_N"/>
</dbReference>
<dbReference type="InterPro" id="IPR016169">
    <property type="entry name" value="FAD-bd_PCMH_sub2"/>
</dbReference>
<dbReference type="AlphaFoldDB" id="A0AA39WH32"/>
<gene>
    <name evidence="6" type="ORF">B0T17DRAFT_541541</name>
</gene>
<dbReference type="GO" id="GO:0071949">
    <property type="term" value="F:FAD binding"/>
    <property type="evidence" value="ECO:0007669"/>
    <property type="project" value="InterPro"/>
</dbReference>
<sequence length="479" mass="52817">MRNTSTYTFENRDYWSSTEIRDPGCVFMPDSADKVAAAVSLFVKNECKFAIKGGGHSAIPQAANIDDGVLMAMKNMNKINIDFGNNRVRVEPGLTMGSIYAALDPHNLTAMVGRFENVGLGLIVGAGVSYRVNQEGFAIDNVLNYELVLANGTIVHANANQRSDLFRALKGGNNNFGVVVAVTLKTIKYDGKIFAGIVYHPESSLSAFSDLVYDYHTVQAVKDPLTHCLPQYGYNGTTNTTVAITTVVYNANVDRLPPIMRGWETTPYTSSTVRKRTYHELSFESNEGYPDRDVQEQRVFTVYADKKLYKDVWLAYRKWLEGYRHIPSLYGLHVVMPITPRAVQEGIKKGHNSLGLEDNGGKVLGILYFGLTISNIEDTPLVLPAHTAFVESMKRLAASRGLLHRYMMLTYSGWDQNVIEGYGPDNVARLLAVQAKYDPTHVFQRLVPGGQKLPGICAVNGWGSGTVVGRDGKLLGVEA</sequence>
<evidence type="ECO:0000256" key="3">
    <source>
        <dbReference type="ARBA" id="ARBA00022827"/>
    </source>
</evidence>
<comment type="caution">
    <text evidence="6">The sequence shown here is derived from an EMBL/GenBank/DDBJ whole genome shotgun (WGS) entry which is preliminary data.</text>
</comment>
<feature type="domain" description="FAD-binding PCMH-type" evidence="5">
    <location>
        <begin position="19"/>
        <end position="189"/>
    </location>
</feature>
<evidence type="ECO:0000259" key="5">
    <source>
        <dbReference type="PROSITE" id="PS51387"/>
    </source>
</evidence>
<evidence type="ECO:0000313" key="7">
    <source>
        <dbReference type="Proteomes" id="UP001174934"/>
    </source>
</evidence>
<proteinExistence type="inferred from homology"/>
<dbReference type="PANTHER" id="PTHR42973:SF13">
    <property type="entry name" value="FAD-BINDING PCMH-TYPE DOMAIN-CONTAINING PROTEIN"/>
    <property type="match status" value="1"/>
</dbReference>
<dbReference type="InterPro" id="IPR016166">
    <property type="entry name" value="FAD-bd_PCMH"/>
</dbReference>
<dbReference type="InterPro" id="IPR036318">
    <property type="entry name" value="FAD-bd_PCMH-like_sf"/>
</dbReference>
<name>A0AA39WH32_9PEZI</name>
<dbReference type="Pfam" id="PF01565">
    <property type="entry name" value="FAD_binding_4"/>
    <property type="match status" value="1"/>
</dbReference>